<keyword evidence="1" id="KW-0863">Zinc-finger</keyword>
<name>A0ABW2RY94_9NOCA</name>
<dbReference type="Proteomes" id="UP001596484">
    <property type="component" value="Unassembled WGS sequence"/>
</dbReference>
<keyword evidence="1" id="KW-0479">Metal-binding</keyword>
<keyword evidence="1" id="KW-0862">Zinc</keyword>
<evidence type="ECO:0000259" key="3">
    <source>
        <dbReference type="PROSITE" id="PS50966"/>
    </source>
</evidence>
<feature type="domain" description="SWIM-type" evidence="3">
    <location>
        <begin position="110"/>
        <end position="145"/>
    </location>
</feature>
<sequence>MMAAEFGATAWGRAWLRTIESTAAAAPNTQLPQARSLARGGAVTFTDVSAGRIGAEVVARQNTYAVAIAVPRWDDATRARVRALLDAAGRVGGAASGDLPDAVVAELLSAGIAVAAQPAECGVSCTCTGRRSPCLHHLATVYALVQQIDEEPALAVRLRSDDSHAGGSADPGAPGRQDWVPLSEVDPATFYG</sequence>
<organism evidence="4 5">
    <name type="scientific">Rhodococcus daqingensis</name>
    <dbReference type="NCBI Taxonomy" id="2479363"/>
    <lineage>
        <taxon>Bacteria</taxon>
        <taxon>Bacillati</taxon>
        <taxon>Actinomycetota</taxon>
        <taxon>Actinomycetes</taxon>
        <taxon>Mycobacteriales</taxon>
        <taxon>Nocardiaceae</taxon>
        <taxon>Rhodococcus</taxon>
    </lineage>
</organism>
<proteinExistence type="predicted"/>
<dbReference type="PANTHER" id="PTHR38133:SF1">
    <property type="entry name" value="SLR1429 PROTEIN"/>
    <property type="match status" value="1"/>
</dbReference>
<evidence type="ECO:0000256" key="2">
    <source>
        <dbReference type="SAM" id="MobiDB-lite"/>
    </source>
</evidence>
<reference evidence="5" key="1">
    <citation type="journal article" date="2019" name="Int. J. Syst. Evol. Microbiol.">
        <title>The Global Catalogue of Microorganisms (GCM) 10K type strain sequencing project: providing services to taxonomists for standard genome sequencing and annotation.</title>
        <authorList>
            <consortium name="The Broad Institute Genomics Platform"/>
            <consortium name="The Broad Institute Genome Sequencing Center for Infectious Disease"/>
            <person name="Wu L."/>
            <person name="Ma J."/>
        </authorList>
    </citation>
    <scope>NUCLEOTIDE SEQUENCE [LARGE SCALE GENOMIC DNA]</scope>
    <source>
        <strain evidence="5">ICMP 19430</strain>
    </source>
</reference>
<gene>
    <name evidence="4" type="ORF">ACFQS9_13170</name>
</gene>
<dbReference type="EMBL" id="JBHTCS010000014">
    <property type="protein sequence ID" value="MFC7448842.1"/>
    <property type="molecule type" value="Genomic_DNA"/>
</dbReference>
<keyword evidence="5" id="KW-1185">Reference proteome</keyword>
<evidence type="ECO:0000313" key="4">
    <source>
        <dbReference type="EMBL" id="MFC7448842.1"/>
    </source>
</evidence>
<protein>
    <recommendedName>
        <fullName evidence="3">SWIM-type domain-containing protein</fullName>
    </recommendedName>
</protein>
<evidence type="ECO:0000313" key="5">
    <source>
        <dbReference type="Proteomes" id="UP001596484"/>
    </source>
</evidence>
<dbReference type="PROSITE" id="PS50966">
    <property type="entry name" value="ZF_SWIM"/>
    <property type="match status" value="1"/>
</dbReference>
<evidence type="ECO:0000256" key="1">
    <source>
        <dbReference type="PROSITE-ProRule" id="PRU00325"/>
    </source>
</evidence>
<accession>A0ABW2RY94</accession>
<dbReference type="PANTHER" id="PTHR38133">
    <property type="entry name" value="SLR1429 PROTEIN"/>
    <property type="match status" value="1"/>
</dbReference>
<dbReference type="RefSeq" id="WP_378405301.1">
    <property type="nucleotide sequence ID" value="NZ_JBHTCS010000014.1"/>
</dbReference>
<feature type="region of interest" description="Disordered" evidence="2">
    <location>
        <begin position="161"/>
        <end position="180"/>
    </location>
</feature>
<comment type="caution">
    <text evidence="4">The sequence shown here is derived from an EMBL/GenBank/DDBJ whole genome shotgun (WGS) entry which is preliminary data.</text>
</comment>
<dbReference type="InterPro" id="IPR007527">
    <property type="entry name" value="Znf_SWIM"/>
</dbReference>